<feature type="region of interest" description="Disordered" evidence="1">
    <location>
        <begin position="1"/>
        <end position="25"/>
    </location>
</feature>
<dbReference type="OrthoDB" id="3068059at2759"/>
<feature type="compositionally biased region" description="Basic and acidic residues" evidence="1">
    <location>
        <begin position="114"/>
        <end position="125"/>
    </location>
</feature>
<evidence type="ECO:0000313" key="2">
    <source>
        <dbReference type="EMBL" id="PPQ73781.1"/>
    </source>
</evidence>
<evidence type="ECO:0000313" key="3">
    <source>
        <dbReference type="Proteomes" id="UP000284706"/>
    </source>
</evidence>
<dbReference type="InParanoid" id="A0A409W5K0"/>
<dbReference type="EMBL" id="NHYE01005384">
    <property type="protein sequence ID" value="PPQ73781.1"/>
    <property type="molecule type" value="Genomic_DNA"/>
</dbReference>
<evidence type="ECO:0000256" key="1">
    <source>
        <dbReference type="SAM" id="MobiDB-lite"/>
    </source>
</evidence>
<feature type="region of interest" description="Disordered" evidence="1">
    <location>
        <begin position="113"/>
        <end position="134"/>
    </location>
</feature>
<dbReference type="AlphaFoldDB" id="A0A409W5K0"/>
<accession>A0A409W5K0</accession>
<reference evidence="2 3" key="1">
    <citation type="journal article" date="2018" name="Evol. Lett.">
        <title>Horizontal gene cluster transfer increased hallucinogenic mushroom diversity.</title>
        <authorList>
            <person name="Reynolds H.T."/>
            <person name="Vijayakumar V."/>
            <person name="Gluck-Thaler E."/>
            <person name="Korotkin H.B."/>
            <person name="Matheny P.B."/>
            <person name="Slot J.C."/>
        </authorList>
    </citation>
    <scope>NUCLEOTIDE SEQUENCE [LARGE SCALE GENOMIC DNA]</scope>
    <source>
        <strain evidence="2 3">SRW20</strain>
    </source>
</reference>
<comment type="caution">
    <text evidence="2">The sequence shown here is derived from an EMBL/GenBank/DDBJ whole genome shotgun (WGS) entry which is preliminary data.</text>
</comment>
<gene>
    <name evidence="2" type="ORF">CVT26_011516</name>
</gene>
<dbReference type="Proteomes" id="UP000284706">
    <property type="component" value="Unassembled WGS sequence"/>
</dbReference>
<organism evidence="2 3">
    <name type="scientific">Gymnopilus dilepis</name>
    <dbReference type="NCBI Taxonomy" id="231916"/>
    <lineage>
        <taxon>Eukaryota</taxon>
        <taxon>Fungi</taxon>
        <taxon>Dikarya</taxon>
        <taxon>Basidiomycota</taxon>
        <taxon>Agaricomycotina</taxon>
        <taxon>Agaricomycetes</taxon>
        <taxon>Agaricomycetidae</taxon>
        <taxon>Agaricales</taxon>
        <taxon>Agaricineae</taxon>
        <taxon>Hymenogastraceae</taxon>
        <taxon>Gymnopilus</taxon>
    </lineage>
</organism>
<keyword evidence="3" id="KW-1185">Reference proteome</keyword>
<proteinExistence type="predicted"/>
<sequence>MSEVVAPVDLSKGRPVPSSSPHATPPLASEIRGIIQSSCTVSASPYTHKLFESALSPIIEDAIPTADLDLNEDSVASTNDTSVSSYGQLLDEMAIDHFGSGTYGFSTGQIWQDTQRRQQTEHSGREATQNSGMPQGMQQIIQAKSERNTDVQYALVSGSEWGEDDGEGSILVPELRLTMPTPELGESVVLRSQEEEESRVFVINDIPDGQSMEGQTLAPAFSEVTSPLHIGVNPSVADLRALALNALENLPNYTLEEISSRRDSRTRSSVHRHRRSSTLPWSFLRYEKKHGKSKRVWTRFSRVLANLTGLSVDRQTRHGSTQLKTFDDENGPIDFLGDLLPVAISQDGQSDSELAVVSSCVLEEGEHTSSRLFGLPNNRRASVVSTGKTLGNIAEANCKTRRRRHSFGFIGYLGRRALR</sequence>
<name>A0A409W5K0_9AGAR</name>
<protein>
    <submittedName>
        <fullName evidence="2">Uncharacterized protein</fullName>
    </submittedName>
</protein>